<evidence type="ECO:0000313" key="1">
    <source>
        <dbReference type="EMBL" id="KAL3085561.1"/>
    </source>
</evidence>
<dbReference type="InterPro" id="IPR052501">
    <property type="entry name" value="Alpha-1-2_FucT"/>
</dbReference>
<dbReference type="PANTHER" id="PTHR22898">
    <property type="entry name" value="UNCHARACTERIZED GLYCOSOL TRANSFERASE-RELATED"/>
    <property type="match status" value="1"/>
</dbReference>
<proteinExistence type="predicted"/>
<sequence>MGKEKNFLKSLTINRKQFSNIYLPKSMPRANDLAFATTACDSLLITAQTSSFSWWIAYLMPDNATIFYNSKITKNVYTTNENFLAEWVPIELVNGNISVHLTHGDDGFKEVQLCPLAQCHADNDGPNEIAKIPYGIEFQCGNCEEGILICYRALLQRGNHLDNRRNSKVKRKFIVDAKMGIEKECLEKLPKDGNANGTIIWRAIKLRTIPKQTKNNNDKETSIILESSIASKKFYTLGAGNRQFSLLFDWNKLFKPFSRFSLEEKDLDGRAMQNDFLRSNGPSFLSDYADLWLLALDMLPMAHHTSAEEQSEQLKMELFISRSSNCSMEAWFVQPSNSVRSSDPKMPFDGSVCKLNPIGRK</sequence>
<accession>A0ABD2J202</accession>
<name>A0ABD2J202_9BILA</name>
<reference evidence="1 2" key="1">
    <citation type="submission" date="2024-10" db="EMBL/GenBank/DDBJ databases">
        <authorList>
            <person name="Kim D."/>
        </authorList>
    </citation>
    <scope>NUCLEOTIDE SEQUENCE [LARGE SCALE GENOMIC DNA]</scope>
    <source>
        <strain evidence="1">BH-2024</strain>
    </source>
</reference>
<comment type="caution">
    <text evidence="1">The sequence shown here is derived from an EMBL/GenBank/DDBJ whole genome shotgun (WGS) entry which is preliminary data.</text>
</comment>
<dbReference type="AlphaFoldDB" id="A0ABD2J202"/>
<dbReference type="PANTHER" id="PTHR22898:SF3">
    <property type="entry name" value="ALPHA-1,2-FUCOSYLTRANSFERASE-RELATED"/>
    <property type="match status" value="1"/>
</dbReference>
<gene>
    <name evidence="1" type="ORF">niasHT_037302</name>
</gene>
<keyword evidence="2" id="KW-1185">Reference proteome</keyword>
<evidence type="ECO:0000313" key="2">
    <source>
        <dbReference type="Proteomes" id="UP001620626"/>
    </source>
</evidence>
<dbReference type="Proteomes" id="UP001620626">
    <property type="component" value="Unassembled WGS sequence"/>
</dbReference>
<dbReference type="EMBL" id="JBICBT010001056">
    <property type="protein sequence ID" value="KAL3085561.1"/>
    <property type="molecule type" value="Genomic_DNA"/>
</dbReference>
<protein>
    <submittedName>
        <fullName evidence="1">Uncharacterized protein</fullName>
    </submittedName>
</protein>
<organism evidence="1 2">
    <name type="scientific">Heterodera trifolii</name>
    <dbReference type="NCBI Taxonomy" id="157864"/>
    <lineage>
        <taxon>Eukaryota</taxon>
        <taxon>Metazoa</taxon>
        <taxon>Ecdysozoa</taxon>
        <taxon>Nematoda</taxon>
        <taxon>Chromadorea</taxon>
        <taxon>Rhabditida</taxon>
        <taxon>Tylenchina</taxon>
        <taxon>Tylenchomorpha</taxon>
        <taxon>Tylenchoidea</taxon>
        <taxon>Heteroderidae</taxon>
        <taxon>Heteroderinae</taxon>
        <taxon>Heterodera</taxon>
    </lineage>
</organism>